<keyword evidence="2" id="KW-1185">Reference proteome</keyword>
<dbReference type="RefSeq" id="WP_105039622.1">
    <property type="nucleotide sequence ID" value="NZ_PPSL01000003.1"/>
</dbReference>
<dbReference type="OrthoDB" id="9801773at2"/>
<dbReference type="InterPro" id="IPR023393">
    <property type="entry name" value="START-like_dom_sf"/>
</dbReference>
<keyword evidence="1" id="KW-0132">Cell division</keyword>
<dbReference type="EMBL" id="PPSL01000003">
    <property type="protein sequence ID" value="PQJ10895.1"/>
    <property type="molecule type" value="Genomic_DNA"/>
</dbReference>
<dbReference type="SUPFAM" id="SSF55961">
    <property type="entry name" value="Bet v1-like"/>
    <property type="match status" value="1"/>
</dbReference>
<reference evidence="1 2" key="1">
    <citation type="submission" date="2018-01" db="EMBL/GenBank/DDBJ databases">
        <title>A novel member of the phylum Bacteroidetes isolated from glacier ice.</title>
        <authorList>
            <person name="Liu Q."/>
            <person name="Xin Y.-H."/>
        </authorList>
    </citation>
    <scope>NUCLEOTIDE SEQUENCE [LARGE SCALE GENOMIC DNA]</scope>
    <source>
        <strain evidence="1 2">RB1R16</strain>
    </source>
</reference>
<evidence type="ECO:0000313" key="2">
    <source>
        <dbReference type="Proteomes" id="UP000239872"/>
    </source>
</evidence>
<proteinExistence type="predicted"/>
<dbReference type="Gene3D" id="3.30.530.20">
    <property type="match status" value="1"/>
</dbReference>
<protein>
    <submittedName>
        <fullName evidence="1">Cell division protein</fullName>
    </submittedName>
</protein>
<dbReference type="GO" id="GO:0051301">
    <property type="term" value="P:cell division"/>
    <property type="evidence" value="ECO:0007669"/>
    <property type="project" value="UniProtKB-KW"/>
</dbReference>
<dbReference type="Proteomes" id="UP000239872">
    <property type="component" value="Unassembled WGS sequence"/>
</dbReference>
<name>A0A2S7SWC8_9BACT</name>
<evidence type="ECO:0000313" key="1">
    <source>
        <dbReference type="EMBL" id="PQJ10895.1"/>
    </source>
</evidence>
<organism evidence="1 2">
    <name type="scientific">Flavipsychrobacter stenotrophus</name>
    <dbReference type="NCBI Taxonomy" id="2077091"/>
    <lineage>
        <taxon>Bacteria</taxon>
        <taxon>Pseudomonadati</taxon>
        <taxon>Bacteroidota</taxon>
        <taxon>Chitinophagia</taxon>
        <taxon>Chitinophagales</taxon>
        <taxon>Chitinophagaceae</taxon>
        <taxon>Flavipsychrobacter</taxon>
    </lineage>
</organism>
<dbReference type="CDD" id="cd07820">
    <property type="entry name" value="SRPBCC_3"/>
    <property type="match status" value="1"/>
</dbReference>
<comment type="caution">
    <text evidence="1">The sequence shown here is derived from an EMBL/GenBank/DDBJ whole genome shotgun (WGS) entry which is preliminary data.</text>
</comment>
<sequence length="156" mass="18135">MPKIFLSAYVNAPAQRCFDLSRSIELHMLSTSKTNEIAIAGKTSGLISRGETVTWEATHFFIRQQLTVVIEEMESPTYFTDRMVKGAFKSFHHQHFFEESGGATLMTEMFTYESPFGIIGKIFDKLILKKYMTRFLVDRFNMVKHFAETEEWRKVV</sequence>
<gene>
    <name evidence="1" type="ORF">CJD36_013065</name>
</gene>
<keyword evidence="1" id="KW-0131">Cell cycle</keyword>
<accession>A0A2S7SWC8</accession>
<dbReference type="AlphaFoldDB" id="A0A2S7SWC8"/>